<accession>A0AAU8MX68</accession>
<reference evidence="2" key="1">
    <citation type="submission" date="2024-05" db="EMBL/GenBank/DDBJ databases">
        <title>Draft genome assemblies of 36 bacteria isolated from hibernating arctic ground squirrels.</title>
        <authorList>
            <person name="McKee H."/>
            <person name="Mullen L."/>
            <person name="Drown D.M."/>
            <person name="Duddleston K.N."/>
        </authorList>
    </citation>
    <scope>NUCLEOTIDE SEQUENCE</scope>
    <source>
        <strain evidence="2">AR004</strain>
    </source>
</reference>
<evidence type="ECO:0000313" key="2">
    <source>
        <dbReference type="EMBL" id="XCP81598.1"/>
    </source>
</evidence>
<dbReference type="GO" id="GO:0006355">
    <property type="term" value="P:regulation of DNA-templated transcription"/>
    <property type="evidence" value="ECO:0007669"/>
    <property type="project" value="InterPro"/>
</dbReference>
<dbReference type="CDD" id="cd22231">
    <property type="entry name" value="RHH_NikR_HicB-like"/>
    <property type="match status" value="1"/>
</dbReference>
<dbReference type="InterPro" id="IPR002145">
    <property type="entry name" value="CopG"/>
</dbReference>
<feature type="domain" description="Ribbon-helix-helix protein CopG" evidence="1">
    <location>
        <begin position="193"/>
        <end position="230"/>
    </location>
</feature>
<evidence type="ECO:0000259" key="1">
    <source>
        <dbReference type="Pfam" id="PF01402"/>
    </source>
</evidence>
<sequence>MLARAGGLVVLAGDLAEVAGANPRRLDVVVVPGADEVFSILEPVEIDYAVKGRAWDVVQSGATGGAPLGGLRSVGVPDAVLAAIAEVAWGALSAAAPPAGAARPSVPAPHRRRRRALARGHVAGWLNTVALSGPVAPIFAYNMFMVERRLRGESVTDEQIQAWADEAEAGYDVGSLPPPKRGRPPIGAGRSTVVTVRLDAATMNAMTERARAEGITTRSEAVRAAVRYWANVA</sequence>
<organism evidence="2">
    <name type="scientific">Actinomyces timonensis</name>
    <dbReference type="NCBI Taxonomy" id="1288391"/>
    <lineage>
        <taxon>Bacteria</taxon>
        <taxon>Bacillati</taxon>
        <taxon>Actinomycetota</taxon>
        <taxon>Actinomycetes</taxon>
        <taxon>Actinomycetales</taxon>
        <taxon>Actinomycetaceae</taxon>
        <taxon>Actinomyces</taxon>
    </lineage>
</organism>
<protein>
    <submittedName>
        <fullName evidence="2">Ribbon-helix-helix protein, CopG family</fullName>
    </submittedName>
</protein>
<dbReference type="Pfam" id="PF01402">
    <property type="entry name" value="RHH_1"/>
    <property type="match status" value="1"/>
</dbReference>
<dbReference type="AlphaFoldDB" id="A0AAU8MX68"/>
<name>A0AAU8MX68_9ACTO</name>
<proteinExistence type="predicted"/>
<gene>
    <name evidence="2" type="ORF">ABXS69_06010</name>
</gene>
<dbReference type="EMBL" id="CP159989">
    <property type="protein sequence ID" value="XCP81598.1"/>
    <property type="molecule type" value="Genomic_DNA"/>
</dbReference>
<dbReference type="RefSeq" id="WP_366179860.1">
    <property type="nucleotide sequence ID" value="NZ_CP159989.1"/>
</dbReference>